<protein>
    <submittedName>
        <fullName evidence="1">Uncharacterized protein</fullName>
    </submittedName>
</protein>
<proteinExistence type="predicted"/>
<dbReference type="HOGENOM" id="CLU_2833668_0_0_1"/>
<dbReference type="AlphaFoldDB" id="K1QBH1"/>
<accession>K1QBH1</accession>
<reference evidence="1" key="1">
    <citation type="journal article" date="2012" name="Nature">
        <title>The oyster genome reveals stress adaptation and complexity of shell formation.</title>
        <authorList>
            <person name="Zhang G."/>
            <person name="Fang X."/>
            <person name="Guo X."/>
            <person name="Li L."/>
            <person name="Luo R."/>
            <person name="Xu F."/>
            <person name="Yang P."/>
            <person name="Zhang L."/>
            <person name="Wang X."/>
            <person name="Qi H."/>
            <person name="Xiong Z."/>
            <person name="Que H."/>
            <person name="Xie Y."/>
            <person name="Holland P.W."/>
            <person name="Paps J."/>
            <person name="Zhu Y."/>
            <person name="Wu F."/>
            <person name="Chen Y."/>
            <person name="Wang J."/>
            <person name="Peng C."/>
            <person name="Meng J."/>
            <person name="Yang L."/>
            <person name="Liu J."/>
            <person name="Wen B."/>
            <person name="Zhang N."/>
            <person name="Huang Z."/>
            <person name="Zhu Q."/>
            <person name="Feng Y."/>
            <person name="Mount A."/>
            <person name="Hedgecock D."/>
            <person name="Xu Z."/>
            <person name="Liu Y."/>
            <person name="Domazet-Loso T."/>
            <person name="Du Y."/>
            <person name="Sun X."/>
            <person name="Zhang S."/>
            <person name="Liu B."/>
            <person name="Cheng P."/>
            <person name="Jiang X."/>
            <person name="Li J."/>
            <person name="Fan D."/>
            <person name="Wang W."/>
            <person name="Fu W."/>
            <person name="Wang T."/>
            <person name="Wang B."/>
            <person name="Zhang J."/>
            <person name="Peng Z."/>
            <person name="Li Y."/>
            <person name="Li N."/>
            <person name="Wang J."/>
            <person name="Chen M."/>
            <person name="He Y."/>
            <person name="Tan F."/>
            <person name="Song X."/>
            <person name="Zheng Q."/>
            <person name="Huang R."/>
            <person name="Yang H."/>
            <person name="Du X."/>
            <person name="Chen L."/>
            <person name="Yang M."/>
            <person name="Gaffney P.M."/>
            <person name="Wang S."/>
            <person name="Luo L."/>
            <person name="She Z."/>
            <person name="Ming Y."/>
            <person name="Huang W."/>
            <person name="Zhang S."/>
            <person name="Huang B."/>
            <person name="Zhang Y."/>
            <person name="Qu T."/>
            <person name="Ni P."/>
            <person name="Miao G."/>
            <person name="Wang J."/>
            <person name="Wang Q."/>
            <person name="Steinberg C.E."/>
            <person name="Wang H."/>
            <person name="Li N."/>
            <person name="Qian L."/>
            <person name="Zhang G."/>
            <person name="Li Y."/>
            <person name="Yang H."/>
            <person name="Liu X."/>
            <person name="Wang J."/>
            <person name="Yin Y."/>
            <person name="Wang J."/>
        </authorList>
    </citation>
    <scope>NUCLEOTIDE SEQUENCE [LARGE SCALE GENOMIC DNA]</scope>
    <source>
        <strain evidence="1">05x7-T-G4-1.051#20</strain>
    </source>
</reference>
<dbReference type="EMBL" id="JH823231">
    <property type="protein sequence ID" value="EKC26165.1"/>
    <property type="molecule type" value="Genomic_DNA"/>
</dbReference>
<sequence>MNLGIQNCKFSILAIEISTGTGKKDGFSAYVSGIVFRCMDQSFHNFTAHLLFSLVFFGTDSTNFTV</sequence>
<gene>
    <name evidence="1" type="ORF">CGI_10027150</name>
</gene>
<evidence type="ECO:0000313" key="1">
    <source>
        <dbReference type="EMBL" id="EKC26165.1"/>
    </source>
</evidence>
<dbReference type="InParanoid" id="K1QBH1"/>
<name>K1QBH1_MAGGI</name>
<organism evidence="1">
    <name type="scientific">Magallana gigas</name>
    <name type="common">Pacific oyster</name>
    <name type="synonym">Crassostrea gigas</name>
    <dbReference type="NCBI Taxonomy" id="29159"/>
    <lineage>
        <taxon>Eukaryota</taxon>
        <taxon>Metazoa</taxon>
        <taxon>Spiralia</taxon>
        <taxon>Lophotrochozoa</taxon>
        <taxon>Mollusca</taxon>
        <taxon>Bivalvia</taxon>
        <taxon>Autobranchia</taxon>
        <taxon>Pteriomorphia</taxon>
        <taxon>Ostreida</taxon>
        <taxon>Ostreoidea</taxon>
        <taxon>Ostreidae</taxon>
        <taxon>Magallana</taxon>
    </lineage>
</organism>